<feature type="transmembrane region" description="Helical" evidence="2">
    <location>
        <begin position="202"/>
        <end position="222"/>
    </location>
</feature>
<feature type="transmembrane region" description="Helical" evidence="2">
    <location>
        <begin position="558"/>
        <end position="584"/>
    </location>
</feature>
<evidence type="ECO:0000313" key="5">
    <source>
        <dbReference type="Proteomes" id="UP000275652"/>
    </source>
</evidence>
<dbReference type="AlphaFoldDB" id="A0A9X8HBY5"/>
<reference evidence="4 5" key="1">
    <citation type="journal article" date="2018" name="J. Invertebr. Pathol.">
        <title>New genotyping method for the causative agent of crayfish plague (Aphanomyces astaci) based on whole genome data.</title>
        <authorList>
            <person name="Minardi D."/>
            <person name="Studholme D.J."/>
            <person name="van der Giezen M."/>
            <person name="Pretto T."/>
            <person name="Oidtmann B."/>
        </authorList>
    </citation>
    <scope>NUCLEOTIDE SEQUENCE [LARGE SCALE GENOMIC DNA]</scope>
    <source>
        <strain evidence="4 5">KB13</strain>
    </source>
</reference>
<feature type="transmembrane region" description="Helical" evidence="2">
    <location>
        <begin position="270"/>
        <end position="290"/>
    </location>
</feature>
<feature type="transmembrane region" description="Helical" evidence="2">
    <location>
        <begin position="412"/>
        <end position="432"/>
    </location>
</feature>
<dbReference type="Proteomes" id="UP000275652">
    <property type="component" value="Unassembled WGS sequence"/>
</dbReference>
<sequence>MGVMTTLAVILLSIVGGGALGASIWETQAFEITRKPIVHLVSYNFTNGGTFALSLQAVVYPGSATGVGLVVCDAAAYSTMLSLGYPDASWPLCMKRSRKSSATVLQSLCAVYPMLGTLSSILQSNWSAPSETILFARIDLTDDIPSTSAGMHHMLIDACSIACASSDDCEDDGSTQISATLRYAMCDAASPRQCAGNHMNQLVVIYTTYAVLWVLAGIVWAGHTYRSRAPVFKLHVIMSLTLATKVIATGTASLAFLVSRMDATLAYLRLAEIMQLGVTCLMMLVVFGLSDGCDIVGVHDRGFLLAILYFGYSLVESADSWNPILSAVMVLCILFMITTLSTKRLNELHTYAYALQQAGLNPDASPLGTKVRLLRAARLYSVLYFLETYCVTLDYWICDAVSGDCAGKSYGWHRGVTIALTLVWTWLVGLWLRHIRRGPRLWIHLPLTLLAVLKVAHNAVVCSMFDPAHLVDELIARGRGRVADALQRGFLWLLLAVVFTIADGFGTLWLNVRGMQSLASKRQRVLFSAWLALDDAGIDPTTTAIDTKRRVLHRFVRVCAIYFATKFVLDVVFLCVCGSHSWLVDATHEALLLGLCVAVGLTFQCREFHYQSPSLLRLLLLPLPRGNEYRQASETPAALPSVPKLFAVFSHPDGTTAFGEQIDQPPPSTESLDTRQPSIPTRRADTAP</sequence>
<accession>A0A9X8HBY5</accession>
<keyword evidence="3" id="KW-0732">Signal</keyword>
<keyword evidence="2" id="KW-0472">Membrane</keyword>
<feature type="transmembrane region" description="Helical" evidence="2">
    <location>
        <begin position="379"/>
        <end position="397"/>
    </location>
</feature>
<comment type="caution">
    <text evidence="4">The sequence shown here is derived from an EMBL/GenBank/DDBJ whole genome shotgun (WGS) entry which is preliminary data.</text>
</comment>
<feature type="compositionally biased region" description="Polar residues" evidence="1">
    <location>
        <begin position="669"/>
        <end position="679"/>
    </location>
</feature>
<protein>
    <recommendedName>
        <fullName evidence="6">TRP C-terminal domain-containing protein</fullName>
    </recommendedName>
</protein>
<feature type="transmembrane region" description="Helical" evidence="2">
    <location>
        <begin position="234"/>
        <end position="258"/>
    </location>
</feature>
<evidence type="ECO:0008006" key="6">
    <source>
        <dbReference type="Google" id="ProtNLM"/>
    </source>
</evidence>
<evidence type="ECO:0000256" key="1">
    <source>
        <dbReference type="SAM" id="MobiDB-lite"/>
    </source>
</evidence>
<dbReference type="EMBL" id="QUTI01021018">
    <property type="protein sequence ID" value="RLO08832.1"/>
    <property type="molecule type" value="Genomic_DNA"/>
</dbReference>
<keyword evidence="2" id="KW-1133">Transmembrane helix</keyword>
<feature type="region of interest" description="Disordered" evidence="1">
    <location>
        <begin position="656"/>
        <end position="688"/>
    </location>
</feature>
<evidence type="ECO:0000256" key="3">
    <source>
        <dbReference type="SAM" id="SignalP"/>
    </source>
</evidence>
<keyword evidence="2" id="KW-0812">Transmembrane</keyword>
<organism evidence="4 5">
    <name type="scientific">Aphanomyces astaci</name>
    <name type="common">Crayfish plague agent</name>
    <dbReference type="NCBI Taxonomy" id="112090"/>
    <lineage>
        <taxon>Eukaryota</taxon>
        <taxon>Sar</taxon>
        <taxon>Stramenopiles</taxon>
        <taxon>Oomycota</taxon>
        <taxon>Saprolegniomycetes</taxon>
        <taxon>Saprolegniales</taxon>
        <taxon>Verrucalvaceae</taxon>
        <taxon>Aphanomyces</taxon>
    </lineage>
</organism>
<feature type="signal peptide" evidence="3">
    <location>
        <begin position="1"/>
        <end position="21"/>
    </location>
</feature>
<name>A0A9X8HBY5_APHAT</name>
<feature type="transmembrane region" description="Helical" evidence="2">
    <location>
        <begin position="441"/>
        <end position="460"/>
    </location>
</feature>
<feature type="transmembrane region" description="Helical" evidence="2">
    <location>
        <begin position="490"/>
        <end position="512"/>
    </location>
</feature>
<feature type="transmembrane region" description="Helical" evidence="2">
    <location>
        <begin position="590"/>
        <end position="608"/>
    </location>
</feature>
<proteinExistence type="predicted"/>
<evidence type="ECO:0000313" key="4">
    <source>
        <dbReference type="EMBL" id="RLO08832.1"/>
    </source>
</evidence>
<feature type="transmembrane region" description="Helical" evidence="2">
    <location>
        <begin position="324"/>
        <end position="342"/>
    </location>
</feature>
<feature type="chain" id="PRO_5040901649" description="TRP C-terminal domain-containing protein" evidence="3">
    <location>
        <begin position="22"/>
        <end position="688"/>
    </location>
</feature>
<evidence type="ECO:0000256" key="2">
    <source>
        <dbReference type="SAM" id="Phobius"/>
    </source>
</evidence>
<gene>
    <name evidence="4" type="ORF">DYB28_002460</name>
</gene>